<accession>A0ABD5YN12</accession>
<sequence>MISSRTLRQLTVTHNDPMTDATSDLDTDHSGQYASIETGRNCILVYDLENPNAWLKSNGSVPVRE</sequence>
<dbReference type="EMBL" id="JBHTAX010000001">
    <property type="protein sequence ID" value="MFC7189152.1"/>
    <property type="molecule type" value="Genomic_DNA"/>
</dbReference>
<dbReference type="RefSeq" id="WP_248905050.1">
    <property type="nucleotide sequence ID" value="NZ_JALLPK010000001.1"/>
</dbReference>
<keyword evidence="3" id="KW-1185">Reference proteome</keyword>
<comment type="caution">
    <text evidence="2">The sequence shown here is derived from an EMBL/GenBank/DDBJ whole genome shotgun (WGS) entry which is preliminary data.</text>
</comment>
<organism evidence="2 3">
    <name type="scientific">Halocatena marina</name>
    <dbReference type="NCBI Taxonomy" id="2934937"/>
    <lineage>
        <taxon>Archaea</taxon>
        <taxon>Methanobacteriati</taxon>
        <taxon>Methanobacteriota</taxon>
        <taxon>Stenosarchaea group</taxon>
        <taxon>Halobacteria</taxon>
        <taxon>Halobacteriales</taxon>
        <taxon>Natronomonadaceae</taxon>
        <taxon>Halocatena</taxon>
    </lineage>
</organism>
<dbReference type="Pfam" id="PF24018">
    <property type="entry name" value="DUF7331"/>
    <property type="match status" value="1"/>
</dbReference>
<dbReference type="Proteomes" id="UP001596417">
    <property type="component" value="Unassembled WGS sequence"/>
</dbReference>
<dbReference type="InterPro" id="IPR055755">
    <property type="entry name" value="DUF7331"/>
</dbReference>
<evidence type="ECO:0000256" key="1">
    <source>
        <dbReference type="SAM" id="MobiDB-lite"/>
    </source>
</evidence>
<name>A0ABD5YN12_9EURY</name>
<gene>
    <name evidence="2" type="ORF">ACFQL7_04345</name>
</gene>
<evidence type="ECO:0000313" key="2">
    <source>
        <dbReference type="EMBL" id="MFC7189152.1"/>
    </source>
</evidence>
<evidence type="ECO:0000313" key="3">
    <source>
        <dbReference type="Proteomes" id="UP001596417"/>
    </source>
</evidence>
<dbReference type="AlphaFoldDB" id="A0ABD5YN12"/>
<proteinExistence type="predicted"/>
<reference evidence="2 3" key="1">
    <citation type="journal article" date="2019" name="Int. J. Syst. Evol. Microbiol.">
        <title>The Global Catalogue of Microorganisms (GCM) 10K type strain sequencing project: providing services to taxonomists for standard genome sequencing and annotation.</title>
        <authorList>
            <consortium name="The Broad Institute Genomics Platform"/>
            <consortium name="The Broad Institute Genome Sequencing Center for Infectious Disease"/>
            <person name="Wu L."/>
            <person name="Ma J."/>
        </authorList>
    </citation>
    <scope>NUCLEOTIDE SEQUENCE [LARGE SCALE GENOMIC DNA]</scope>
    <source>
        <strain evidence="2 3">RDMS1</strain>
    </source>
</reference>
<protein>
    <submittedName>
        <fullName evidence="2">Uncharacterized protein</fullName>
    </submittedName>
</protein>
<feature type="region of interest" description="Disordered" evidence="1">
    <location>
        <begin position="1"/>
        <end position="29"/>
    </location>
</feature>